<proteinExistence type="predicted"/>
<dbReference type="AlphaFoldDB" id="A0A8J5VGX1"/>
<evidence type="ECO:0000313" key="4">
    <source>
        <dbReference type="Proteomes" id="UP000729402"/>
    </source>
</evidence>
<reference evidence="3" key="2">
    <citation type="submission" date="2021-02" db="EMBL/GenBank/DDBJ databases">
        <authorList>
            <person name="Kimball J.A."/>
            <person name="Haas M.W."/>
            <person name="Macchietto M."/>
            <person name="Kono T."/>
            <person name="Duquette J."/>
            <person name="Shao M."/>
        </authorList>
    </citation>
    <scope>NUCLEOTIDE SEQUENCE</scope>
    <source>
        <tissue evidence="3">Fresh leaf tissue</tissue>
    </source>
</reference>
<sequence>MGYIASEYLADGLVTTKMDVFAYGVVLLELVSGARPSVTATASRCGPTRKTDVSAGQCRERGERREGVPAPGSARRPSMVDVAYTLSKADEHFADYSGVSSTAAAG</sequence>
<evidence type="ECO:0000259" key="2">
    <source>
        <dbReference type="Pfam" id="PF07714"/>
    </source>
</evidence>
<protein>
    <recommendedName>
        <fullName evidence="2">Serine-threonine/tyrosine-protein kinase catalytic domain-containing protein</fullName>
    </recommendedName>
</protein>
<name>A0A8J5VGX1_ZIZPA</name>
<organism evidence="3 4">
    <name type="scientific">Zizania palustris</name>
    <name type="common">Northern wild rice</name>
    <dbReference type="NCBI Taxonomy" id="103762"/>
    <lineage>
        <taxon>Eukaryota</taxon>
        <taxon>Viridiplantae</taxon>
        <taxon>Streptophyta</taxon>
        <taxon>Embryophyta</taxon>
        <taxon>Tracheophyta</taxon>
        <taxon>Spermatophyta</taxon>
        <taxon>Magnoliopsida</taxon>
        <taxon>Liliopsida</taxon>
        <taxon>Poales</taxon>
        <taxon>Poaceae</taxon>
        <taxon>BOP clade</taxon>
        <taxon>Oryzoideae</taxon>
        <taxon>Oryzeae</taxon>
        <taxon>Zizaniinae</taxon>
        <taxon>Zizania</taxon>
    </lineage>
</organism>
<dbReference type="PANTHER" id="PTHR45927:SF15">
    <property type="entry name" value="SERINE_THREONINE RECEPTOR-LIKE KINASE NFP"/>
    <property type="match status" value="1"/>
</dbReference>
<reference evidence="3" key="1">
    <citation type="journal article" date="2021" name="bioRxiv">
        <title>Whole Genome Assembly and Annotation of Northern Wild Rice, Zizania palustris L., Supports a Whole Genome Duplication in the Zizania Genus.</title>
        <authorList>
            <person name="Haas M."/>
            <person name="Kono T."/>
            <person name="Macchietto M."/>
            <person name="Millas R."/>
            <person name="McGilp L."/>
            <person name="Shao M."/>
            <person name="Duquette J."/>
            <person name="Hirsch C.N."/>
            <person name="Kimball J."/>
        </authorList>
    </citation>
    <scope>NUCLEOTIDE SEQUENCE</scope>
    <source>
        <tissue evidence="3">Fresh leaf tissue</tissue>
    </source>
</reference>
<dbReference type="OrthoDB" id="187462at2759"/>
<dbReference type="Proteomes" id="UP000729402">
    <property type="component" value="Unassembled WGS sequence"/>
</dbReference>
<dbReference type="GO" id="GO:0004672">
    <property type="term" value="F:protein kinase activity"/>
    <property type="evidence" value="ECO:0007669"/>
    <property type="project" value="InterPro"/>
</dbReference>
<keyword evidence="4" id="KW-1185">Reference proteome</keyword>
<feature type="region of interest" description="Disordered" evidence="1">
    <location>
        <begin position="39"/>
        <end position="76"/>
    </location>
</feature>
<dbReference type="Pfam" id="PF07714">
    <property type="entry name" value="PK_Tyr_Ser-Thr"/>
    <property type="match status" value="1"/>
</dbReference>
<dbReference type="InterPro" id="IPR001245">
    <property type="entry name" value="Ser-Thr/Tyr_kinase_cat_dom"/>
</dbReference>
<dbReference type="EMBL" id="JAAALK010000287">
    <property type="protein sequence ID" value="KAG8059866.1"/>
    <property type="molecule type" value="Genomic_DNA"/>
</dbReference>
<comment type="caution">
    <text evidence="3">The sequence shown here is derived from an EMBL/GenBank/DDBJ whole genome shotgun (WGS) entry which is preliminary data.</text>
</comment>
<evidence type="ECO:0000256" key="1">
    <source>
        <dbReference type="SAM" id="MobiDB-lite"/>
    </source>
</evidence>
<dbReference type="PANTHER" id="PTHR45927">
    <property type="entry name" value="LYSM-DOMAIN RECEPTOR-LIKE KINASE-RELATED"/>
    <property type="match status" value="1"/>
</dbReference>
<evidence type="ECO:0000313" key="3">
    <source>
        <dbReference type="EMBL" id="KAG8059866.1"/>
    </source>
</evidence>
<dbReference type="InterPro" id="IPR052611">
    <property type="entry name" value="Plant_RLK_LysM"/>
</dbReference>
<feature type="compositionally biased region" description="Basic and acidic residues" evidence="1">
    <location>
        <begin position="58"/>
        <end position="67"/>
    </location>
</feature>
<accession>A0A8J5VGX1</accession>
<gene>
    <name evidence="3" type="ORF">GUJ93_ZPchr0002g25817</name>
</gene>
<feature type="domain" description="Serine-threonine/tyrosine-protein kinase catalytic" evidence="2">
    <location>
        <begin position="3"/>
        <end position="41"/>
    </location>
</feature>